<dbReference type="EMBL" id="UOFQ01000157">
    <property type="protein sequence ID" value="VAW89838.1"/>
    <property type="molecule type" value="Genomic_DNA"/>
</dbReference>
<keyword evidence="1" id="KW-0472">Membrane</keyword>
<accession>A0A3B0Z8W5</accession>
<proteinExistence type="predicted"/>
<organism evidence="2">
    <name type="scientific">hydrothermal vent metagenome</name>
    <dbReference type="NCBI Taxonomy" id="652676"/>
    <lineage>
        <taxon>unclassified sequences</taxon>
        <taxon>metagenomes</taxon>
        <taxon>ecological metagenomes</taxon>
    </lineage>
</organism>
<protein>
    <submittedName>
        <fullName evidence="2">Uncharacterized protein</fullName>
    </submittedName>
</protein>
<keyword evidence="1" id="KW-0812">Transmembrane</keyword>
<reference evidence="2" key="1">
    <citation type="submission" date="2018-06" db="EMBL/GenBank/DDBJ databases">
        <authorList>
            <person name="Zhirakovskaya E."/>
        </authorList>
    </citation>
    <scope>NUCLEOTIDE SEQUENCE</scope>
</reference>
<sequence>MSNPKTILERVLLDTASLFVVLASVLYCFGVFFTLGSIDGYGITEDLVVMEFRITILVGFLSLYLAPFMSPVIWGISLIGCVPAVLRKYNKQIPIYTVYIGVLFLFFFQVAACYDAGEISSREEMNDIDKTFRGEIVENFDMKQLTIQYKKQDQSAGTIMGYGLDIPGDYFVIVQQEKVIALNKNDVISITYIIEQHSTQKTPQISVK</sequence>
<dbReference type="AlphaFoldDB" id="A0A3B0Z8W5"/>
<feature type="transmembrane region" description="Helical" evidence="1">
    <location>
        <begin position="56"/>
        <end position="86"/>
    </location>
</feature>
<feature type="transmembrane region" description="Helical" evidence="1">
    <location>
        <begin position="12"/>
        <end position="36"/>
    </location>
</feature>
<feature type="transmembrane region" description="Helical" evidence="1">
    <location>
        <begin position="93"/>
        <end position="112"/>
    </location>
</feature>
<keyword evidence="1" id="KW-1133">Transmembrane helix</keyword>
<evidence type="ECO:0000313" key="2">
    <source>
        <dbReference type="EMBL" id="VAW89838.1"/>
    </source>
</evidence>
<evidence type="ECO:0000256" key="1">
    <source>
        <dbReference type="SAM" id="Phobius"/>
    </source>
</evidence>
<gene>
    <name evidence="2" type="ORF">MNBD_GAMMA17-195</name>
</gene>
<name>A0A3B0Z8W5_9ZZZZ</name>